<evidence type="ECO:0000313" key="2">
    <source>
        <dbReference type="Proteomes" id="UP000188533"/>
    </source>
</evidence>
<gene>
    <name evidence="1" type="ORF">LENED_004704</name>
</gene>
<name>A0A1Q3E705_LENED</name>
<keyword evidence="2" id="KW-1185">Reference proteome</keyword>
<reference evidence="1 2" key="2">
    <citation type="submission" date="2017-02" db="EMBL/GenBank/DDBJ databases">
        <title>A genome survey and senescence transcriptome analysis in Lentinula edodes.</title>
        <authorList>
            <person name="Sakamoto Y."/>
            <person name="Nakade K."/>
            <person name="Sato S."/>
            <person name="Yoshida Y."/>
            <person name="Miyazaki K."/>
            <person name="Natsume S."/>
            <person name="Konno N."/>
        </authorList>
    </citation>
    <scope>NUCLEOTIDE SEQUENCE [LARGE SCALE GENOMIC DNA]</scope>
    <source>
        <strain evidence="1 2">NBRC 111202</strain>
    </source>
</reference>
<dbReference type="EMBL" id="BDGU01000125">
    <property type="protein sequence ID" value="GAW03015.1"/>
    <property type="molecule type" value="Genomic_DNA"/>
</dbReference>
<proteinExistence type="predicted"/>
<dbReference type="STRING" id="5353.A0A1Q3E705"/>
<reference evidence="1 2" key="1">
    <citation type="submission" date="2016-08" db="EMBL/GenBank/DDBJ databases">
        <authorList>
            <consortium name="Lentinula edodes genome sequencing consortium"/>
            <person name="Sakamoto Y."/>
            <person name="Nakade K."/>
            <person name="Sato S."/>
            <person name="Yoshida Y."/>
            <person name="Miyazaki K."/>
            <person name="Natsume S."/>
            <person name="Konno N."/>
        </authorList>
    </citation>
    <scope>NUCLEOTIDE SEQUENCE [LARGE SCALE GENOMIC DNA]</scope>
    <source>
        <strain evidence="1 2">NBRC 111202</strain>
    </source>
</reference>
<dbReference type="AlphaFoldDB" id="A0A1Q3E705"/>
<organism evidence="1 2">
    <name type="scientific">Lentinula edodes</name>
    <name type="common">Shiitake mushroom</name>
    <name type="synonym">Lentinus edodes</name>
    <dbReference type="NCBI Taxonomy" id="5353"/>
    <lineage>
        <taxon>Eukaryota</taxon>
        <taxon>Fungi</taxon>
        <taxon>Dikarya</taxon>
        <taxon>Basidiomycota</taxon>
        <taxon>Agaricomycotina</taxon>
        <taxon>Agaricomycetes</taxon>
        <taxon>Agaricomycetidae</taxon>
        <taxon>Agaricales</taxon>
        <taxon>Marasmiineae</taxon>
        <taxon>Omphalotaceae</taxon>
        <taxon>Lentinula</taxon>
    </lineage>
</organism>
<dbReference type="Proteomes" id="UP000188533">
    <property type="component" value="Unassembled WGS sequence"/>
</dbReference>
<sequence length="338" mass="37235">MRETQSNYFDTETLVTSAEATASRAQEIATIYSAAKAVLLNLGTPFATENHAPPSHEHMLSSRALSGPTISRGDDHALSPTQLTQFKTNVSRILHRKSSVSRGVHLQYNMVNPYAVWNTARHNTASLEGSSDPLPSIYGALPFSSPSDTSSFLTFTFTGLNPTIANCTILGPNNSPQFRVVTDSAMPGYTILKTMDGKNSALIEWREPVKVEVRGMVSKQRASEFLRISSNKRYRIMVIRSQEFMWIPNGGAVSLYTTGSSDSEFLGRISRSVGAITLEMTQNAVRLGLLQIRYYYPTLYALYNSTCSIPSIIYGLVALMPPYTQQLLSIPPPLKAIH</sequence>
<accession>A0A1Q3E705</accession>
<comment type="caution">
    <text evidence="1">The sequence shown here is derived from an EMBL/GenBank/DDBJ whole genome shotgun (WGS) entry which is preliminary data.</text>
</comment>
<evidence type="ECO:0000313" key="1">
    <source>
        <dbReference type="EMBL" id="GAW03015.1"/>
    </source>
</evidence>
<protein>
    <submittedName>
        <fullName evidence="1">Uncharacterized protein</fullName>
    </submittedName>
</protein>